<sequence length="460" mass="49873">MPAHAAAAHTTRTTARITAVDTYDIRFPTSRSLDGSDAMNPDPDYSAAYLVLRTDAGDGLSGHGFAFTIGRGNDVQVAAIEALRDHVVGRSVSELCADPGSLSRDLIGDSQLRWLGPEKGVMHMAIGAVVNAVWDLAAKRAGLPLWRFLAEAEPEWLVSQVDFRYLTDALTPEQALTLLRSARAGREARTADLLERGYPGYTTSPGWLGYSDEKLTRLAKEAVAEGFTQIKLKVGADLADDVRRCRAARAAIGPDVRMAIDANQRWDVAQAIEWTNALAEFDPYWIEEPTSPDDVLGHATIREAVEPVKVATGEHVQNRIVFKQLLQARAIDVLQLDAARVGGVNENLAILLLAARFGIPVCPHAGGVGLCELVQHLSMFDYVALSGTTEDRVVEYVDHLHEHFLTPTVIRDGHYQAPLTPGFSAEMHPESIAAYTYPTGTFWAADLAENAGDPTEGATA</sequence>
<dbReference type="SMART" id="SM00922">
    <property type="entry name" value="MR_MLE"/>
    <property type="match status" value="1"/>
</dbReference>
<dbReference type="SUPFAM" id="SSF51604">
    <property type="entry name" value="Enolase C-terminal domain-like"/>
    <property type="match status" value="1"/>
</dbReference>
<comment type="cofactor">
    <cofactor evidence="2">
        <name>Mg(2+)</name>
        <dbReference type="ChEBI" id="CHEBI:18420"/>
    </cofactor>
</comment>
<accession>A0A931FJW3</accession>
<dbReference type="EMBL" id="JADPRT010000020">
    <property type="protein sequence ID" value="MBF9073129.1"/>
    <property type="molecule type" value="Genomic_DNA"/>
</dbReference>
<dbReference type="Gene3D" id="3.20.20.120">
    <property type="entry name" value="Enolase-like C-terminal domain"/>
    <property type="match status" value="1"/>
</dbReference>
<dbReference type="PANTHER" id="PTHR13794:SF58">
    <property type="entry name" value="MITOCHONDRIAL ENOLASE SUPERFAMILY MEMBER 1"/>
    <property type="match status" value="1"/>
</dbReference>
<feature type="domain" description="Mandelate racemase/muconate lactonizing enzyme C-terminal" evidence="7">
    <location>
        <begin position="212"/>
        <end position="308"/>
    </location>
</feature>
<comment type="caution">
    <text evidence="8">The sequence shown here is derived from an EMBL/GenBank/DDBJ whole genome shotgun (WGS) entry which is preliminary data.</text>
</comment>
<dbReference type="SUPFAM" id="SSF54826">
    <property type="entry name" value="Enolase N-terminal domain-like"/>
    <property type="match status" value="1"/>
</dbReference>
<dbReference type="InterPro" id="IPR034610">
    <property type="entry name" value="L-fuconate_dehydratase"/>
</dbReference>
<evidence type="ECO:0000313" key="9">
    <source>
        <dbReference type="Proteomes" id="UP000657385"/>
    </source>
</evidence>
<dbReference type="GO" id="GO:0016052">
    <property type="term" value="P:carbohydrate catabolic process"/>
    <property type="evidence" value="ECO:0007669"/>
    <property type="project" value="InterPro"/>
</dbReference>
<dbReference type="Pfam" id="PF02746">
    <property type="entry name" value="MR_MLE_N"/>
    <property type="match status" value="1"/>
</dbReference>
<dbReference type="InterPro" id="IPR013341">
    <property type="entry name" value="Mandelate_racemase_N_dom"/>
</dbReference>
<dbReference type="AlphaFoldDB" id="A0A931FJW3"/>
<dbReference type="Pfam" id="PF13378">
    <property type="entry name" value="MR_MLE_C"/>
    <property type="match status" value="1"/>
</dbReference>
<keyword evidence="6" id="KW-0456">Lyase</keyword>
<dbReference type="PANTHER" id="PTHR13794">
    <property type="entry name" value="ENOLASE SUPERFAMILY, MANDELATE RACEMASE"/>
    <property type="match status" value="1"/>
</dbReference>
<dbReference type="InterPro" id="IPR029017">
    <property type="entry name" value="Enolase-like_N"/>
</dbReference>
<gene>
    <name evidence="8" type="ORF">I2501_34450</name>
</gene>
<dbReference type="InterPro" id="IPR046945">
    <property type="entry name" value="RHMD-like"/>
</dbReference>
<proteinExistence type="predicted"/>
<keyword evidence="5" id="KW-0460">Magnesium</keyword>
<dbReference type="RefSeq" id="WP_196198109.1">
    <property type="nucleotide sequence ID" value="NZ_JADPRT010000020.1"/>
</dbReference>
<evidence type="ECO:0000313" key="8">
    <source>
        <dbReference type="EMBL" id="MBF9073129.1"/>
    </source>
</evidence>
<dbReference type="EC" id="4.2.1.68" evidence="3"/>
<evidence type="ECO:0000256" key="4">
    <source>
        <dbReference type="ARBA" id="ARBA00022723"/>
    </source>
</evidence>
<dbReference type="CDD" id="cd03324">
    <property type="entry name" value="rTSbeta_L-fuconate_dehydratase"/>
    <property type="match status" value="1"/>
</dbReference>
<evidence type="ECO:0000256" key="1">
    <source>
        <dbReference type="ARBA" id="ARBA00001737"/>
    </source>
</evidence>
<dbReference type="InterPro" id="IPR029065">
    <property type="entry name" value="Enolase_C-like"/>
</dbReference>
<keyword evidence="4" id="KW-0479">Metal-binding</keyword>
<evidence type="ECO:0000256" key="2">
    <source>
        <dbReference type="ARBA" id="ARBA00001946"/>
    </source>
</evidence>
<keyword evidence="9" id="KW-1185">Reference proteome</keyword>
<organism evidence="8 9">
    <name type="scientific">Streptacidiphilus fuscans</name>
    <dbReference type="NCBI Taxonomy" id="2789292"/>
    <lineage>
        <taxon>Bacteria</taxon>
        <taxon>Bacillati</taxon>
        <taxon>Actinomycetota</taxon>
        <taxon>Actinomycetes</taxon>
        <taxon>Kitasatosporales</taxon>
        <taxon>Streptomycetaceae</taxon>
        <taxon>Streptacidiphilus</taxon>
    </lineage>
</organism>
<dbReference type="Gene3D" id="3.30.390.10">
    <property type="entry name" value="Enolase-like, N-terminal domain"/>
    <property type="match status" value="1"/>
</dbReference>
<protein>
    <recommendedName>
        <fullName evidence="3">L-fuconate dehydratase</fullName>
        <ecNumber evidence="3">4.2.1.68</ecNumber>
    </recommendedName>
</protein>
<dbReference type="Proteomes" id="UP000657385">
    <property type="component" value="Unassembled WGS sequence"/>
</dbReference>
<dbReference type="GO" id="GO:0050023">
    <property type="term" value="F:L-fuconate dehydratase activity"/>
    <property type="evidence" value="ECO:0007669"/>
    <property type="project" value="UniProtKB-EC"/>
</dbReference>
<name>A0A931FJW3_9ACTN</name>
<dbReference type="FunFam" id="3.20.20.120:FF:000007">
    <property type="entry name" value="Mitochondrial enolase superfamily member 1"/>
    <property type="match status" value="1"/>
</dbReference>
<dbReference type="SFLD" id="SFLDF00111">
    <property type="entry name" value="L-fuconate_dehydratase"/>
    <property type="match status" value="1"/>
</dbReference>
<evidence type="ECO:0000256" key="6">
    <source>
        <dbReference type="ARBA" id="ARBA00023239"/>
    </source>
</evidence>
<evidence type="ECO:0000256" key="3">
    <source>
        <dbReference type="ARBA" id="ARBA00013142"/>
    </source>
</evidence>
<dbReference type="InterPro" id="IPR013342">
    <property type="entry name" value="Mandelate_racemase_C"/>
</dbReference>
<dbReference type="SFLD" id="SFLDG00179">
    <property type="entry name" value="mandelate_racemase"/>
    <property type="match status" value="1"/>
</dbReference>
<dbReference type="SFLD" id="SFLDS00001">
    <property type="entry name" value="Enolase"/>
    <property type="match status" value="1"/>
</dbReference>
<dbReference type="InterPro" id="IPR036849">
    <property type="entry name" value="Enolase-like_C_sf"/>
</dbReference>
<dbReference type="GO" id="GO:0000287">
    <property type="term" value="F:magnesium ion binding"/>
    <property type="evidence" value="ECO:0007669"/>
    <property type="project" value="TreeGrafter"/>
</dbReference>
<evidence type="ECO:0000256" key="5">
    <source>
        <dbReference type="ARBA" id="ARBA00022842"/>
    </source>
</evidence>
<evidence type="ECO:0000259" key="7">
    <source>
        <dbReference type="SMART" id="SM00922"/>
    </source>
</evidence>
<reference evidence="8" key="1">
    <citation type="submission" date="2020-11" db="EMBL/GenBank/DDBJ databases">
        <title>Isolation and identification of active actinomycetes.</title>
        <authorList>
            <person name="Yu B."/>
        </authorList>
    </citation>
    <scope>NUCLEOTIDE SEQUENCE</scope>
    <source>
        <strain evidence="8">NEAU-YB345</strain>
    </source>
</reference>
<comment type="catalytic activity">
    <reaction evidence="1">
        <text>L-fuconate = 2-dehydro-3-deoxy-L-fuconate + H2O</text>
        <dbReference type="Rhea" id="RHEA:22772"/>
        <dbReference type="ChEBI" id="CHEBI:15377"/>
        <dbReference type="ChEBI" id="CHEBI:21291"/>
        <dbReference type="ChEBI" id="CHEBI:37448"/>
        <dbReference type="EC" id="4.2.1.68"/>
    </reaction>
</comment>